<gene>
    <name evidence="5" type="ORF">DICPUDRAFT_82654</name>
</gene>
<keyword evidence="6" id="KW-1185">Reference proteome</keyword>
<dbReference type="GO" id="GO:0005938">
    <property type="term" value="C:cell cortex"/>
    <property type="evidence" value="ECO:0000318"/>
    <property type="project" value="GO_Central"/>
</dbReference>
<accession>F0ZX62</accession>
<protein>
    <recommendedName>
        <fullName evidence="3">Profilin</fullName>
    </recommendedName>
</protein>
<dbReference type="Proteomes" id="UP000001064">
    <property type="component" value="Unassembled WGS sequence"/>
</dbReference>
<dbReference type="SMART" id="SM00392">
    <property type="entry name" value="PROF"/>
    <property type="match status" value="1"/>
</dbReference>
<dbReference type="SUPFAM" id="SSF55770">
    <property type="entry name" value="Profilin (actin-binding protein)"/>
    <property type="match status" value="1"/>
</dbReference>
<sequence>MHRNSPTTNTNRNNPVLNRGAPNLNNNNNNSPATNTNRGNPILNRGAPNLNNNNNISPINSPIVNRNNPPLNRSSPTINTNNNPNTPPNINRNSNPALNRSNPTINTNTNTNTPPLNRSYPSINTNVNTNTPPPAINRNNTNTPPPNTNVNTNNTNDNKPDDKSKDEKDGNEINWQDIVDRQIVGSGYIDFGSILDINGKVLASKNITINEEEAKQFIKDLKNNEQILKLAGKKYNTMINKDKEYYHGKEGNNGIFCLKTKSNYIIGHYCEYHHYDNPFPKKSQIVIETVAKNMKEINL</sequence>
<name>F0ZX62_DICPU</name>
<organism evidence="5 6">
    <name type="scientific">Dictyostelium purpureum</name>
    <name type="common">Slime mold</name>
    <dbReference type="NCBI Taxonomy" id="5786"/>
    <lineage>
        <taxon>Eukaryota</taxon>
        <taxon>Amoebozoa</taxon>
        <taxon>Evosea</taxon>
        <taxon>Eumycetozoa</taxon>
        <taxon>Dictyostelia</taxon>
        <taxon>Dictyosteliales</taxon>
        <taxon>Dictyosteliaceae</taxon>
        <taxon>Dictyostelium</taxon>
    </lineage>
</organism>
<dbReference type="GeneID" id="10505761"/>
<dbReference type="EMBL" id="GL871252">
    <property type="protein sequence ID" value="EGC31474.1"/>
    <property type="molecule type" value="Genomic_DNA"/>
</dbReference>
<dbReference type="KEGG" id="dpp:DICPUDRAFT_82654"/>
<dbReference type="InParanoid" id="F0ZX62"/>
<dbReference type="STRING" id="5786.F0ZX62"/>
<dbReference type="InterPro" id="IPR005455">
    <property type="entry name" value="PFN_euk"/>
</dbReference>
<dbReference type="AlphaFoldDB" id="F0ZX62"/>
<dbReference type="InterPro" id="IPR048278">
    <property type="entry name" value="PFN"/>
</dbReference>
<feature type="region of interest" description="Disordered" evidence="4">
    <location>
        <begin position="1"/>
        <end position="173"/>
    </location>
</feature>
<reference evidence="6" key="1">
    <citation type="journal article" date="2011" name="Genome Biol.">
        <title>Comparative genomics of the social amoebae Dictyostelium discoideum and Dictyostelium purpureum.</title>
        <authorList>
            <consortium name="US DOE Joint Genome Institute (JGI-PGF)"/>
            <person name="Sucgang R."/>
            <person name="Kuo A."/>
            <person name="Tian X."/>
            <person name="Salerno W."/>
            <person name="Parikh A."/>
            <person name="Feasley C.L."/>
            <person name="Dalin E."/>
            <person name="Tu H."/>
            <person name="Huang E."/>
            <person name="Barry K."/>
            <person name="Lindquist E."/>
            <person name="Shapiro H."/>
            <person name="Bruce D."/>
            <person name="Schmutz J."/>
            <person name="Salamov A."/>
            <person name="Fey P."/>
            <person name="Gaudet P."/>
            <person name="Anjard C."/>
            <person name="Babu M.M."/>
            <person name="Basu S."/>
            <person name="Bushmanova Y."/>
            <person name="van der Wel H."/>
            <person name="Katoh-Kurasawa M."/>
            <person name="Dinh C."/>
            <person name="Coutinho P.M."/>
            <person name="Saito T."/>
            <person name="Elias M."/>
            <person name="Schaap P."/>
            <person name="Kay R.R."/>
            <person name="Henrissat B."/>
            <person name="Eichinger L."/>
            <person name="Rivero F."/>
            <person name="Putnam N.H."/>
            <person name="West C.M."/>
            <person name="Loomis W.F."/>
            <person name="Chisholm R.L."/>
            <person name="Shaulsky G."/>
            <person name="Strassmann J.E."/>
            <person name="Queller D.C."/>
            <person name="Kuspa A."/>
            <person name="Grigoriev I.V."/>
        </authorList>
    </citation>
    <scope>NUCLEOTIDE SEQUENCE [LARGE SCALE GENOMIC DNA]</scope>
    <source>
        <strain evidence="6">QSDP1</strain>
    </source>
</reference>
<evidence type="ECO:0000256" key="2">
    <source>
        <dbReference type="ARBA" id="ARBA00025549"/>
    </source>
</evidence>
<dbReference type="PANTHER" id="PTHR11604">
    <property type="entry name" value="PROFILIN"/>
    <property type="match status" value="1"/>
</dbReference>
<feature type="compositionally biased region" description="Low complexity" evidence="4">
    <location>
        <begin position="124"/>
        <end position="157"/>
    </location>
</feature>
<evidence type="ECO:0000313" key="5">
    <source>
        <dbReference type="EMBL" id="EGC31474.1"/>
    </source>
</evidence>
<comment type="similarity">
    <text evidence="1 3">Belongs to the profilin family.</text>
</comment>
<keyword evidence="3" id="KW-0009">Actin-binding</keyword>
<dbReference type="RefSeq" id="XP_003292013.1">
    <property type="nucleotide sequence ID" value="XM_003291965.1"/>
</dbReference>
<evidence type="ECO:0000256" key="4">
    <source>
        <dbReference type="SAM" id="MobiDB-lite"/>
    </source>
</evidence>
<proteinExistence type="inferred from homology"/>
<dbReference type="GO" id="GO:0003785">
    <property type="term" value="F:actin monomer binding"/>
    <property type="evidence" value="ECO:0000318"/>
    <property type="project" value="GO_Central"/>
</dbReference>
<comment type="function">
    <text evidence="2">Binds to actin and affects the structure of the cytoskeleton. At high concentrations, profilin prevents the polymerization of actin, whereas it enhances it at low concentrations. By binding to PIP2, it inhibits the formation of IP3 and DG.</text>
</comment>
<feature type="compositionally biased region" description="Low complexity" evidence="4">
    <location>
        <begin position="1"/>
        <end position="115"/>
    </location>
</feature>
<evidence type="ECO:0000256" key="3">
    <source>
        <dbReference type="RuleBase" id="RU003909"/>
    </source>
</evidence>
<dbReference type="OrthoDB" id="421374at2759"/>
<evidence type="ECO:0000256" key="1">
    <source>
        <dbReference type="ARBA" id="ARBA00010058"/>
    </source>
</evidence>
<dbReference type="Pfam" id="PF00235">
    <property type="entry name" value="Profilin"/>
    <property type="match status" value="1"/>
</dbReference>
<dbReference type="PANTHER" id="PTHR11604:SF28">
    <property type="entry name" value="PROFILIN-RELATED"/>
    <property type="match status" value="1"/>
</dbReference>
<dbReference type="Gene3D" id="3.30.450.30">
    <property type="entry name" value="Dynein light chain 2a, cytoplasmic"/>
    <property type="match status" value="1"/>
</dbReference>
<evidence type="ECO:0000313" key="6">
    <source>
        <dbReference type="Proteomes" id="UP000001064"/>
    </source>
</evidence>
<dbReference type="VEuPathDB" id="AmoebaDB:DICPUDRAFT_82654"/>
<feature type="compositionally biased region" description="Basic and acidic residues" evidence="4">
    <location>
        <begin position="158"/>
        <end position="171"/>
    </location>
</feature>
<dbReference type="InterPro" id="IPR036140">
    <property type="entry name" value="PFN_sf"/>
</dbReference>